<organism evidence="2 3">
    <name type="scientific">Effrenium voratum</name>
    <dbReference type="NCBI Taxonomy" id="2562239"/>
    <lineage>
        <taxon>Eukaryota</taxon>
        <taxon>Sar</taxon>
        <taxon>Alveolata</taxon>
        <taxon>Dinophyceae</taxon>
        <taxon>Suessiales</taxon>
        <taxon>Symbiodiniaceae</taxon>
        <taxon>Effrenium</taxon>
    </lineage>
</organism>
<feature type="domain" description="Amine oxidase" evidence="1">
    <location>
        <begin position="328"/>
        <end position="760"/>
    </location>
</feature>
<evidence type="ECO:0000259" key="1">
    <source>
        <dbReference type="Pfam" id="PF01593"/>
    </source>
</evidence>
<proteinExistence type="predicted"/>
<dbReference type="EMBL" id="CAUJNA010003380">
    <property type="protein sequence ID" value="CAJ1400615.1"/>
    <property type="molecule type" value="Genomic_DNA"/>
</dbReference>
<dbReference type="Pfam" id="PF01593">
    <property type="entry name" value="Amino_oxidase"/>
    <property type="match status" value="1"/>
</dbReference>
<dbReference type="PANTHER" id="PTHR42923:SF47">
    <property type="entry name" value="BLR3003 PROTEIN"/>
    <property type="match status" value="1"/>
</dbReference>
<dbReference type="Proteomes" id="UP001178507">
    <property type="component" value="Unassembled WGS sequence"/>
</dbReference>
<gene>
    <name evidence="2" type="ORF">EVOR1521_LOCUS23927</name>
</gene>
<dbReference type="InterPro" id="IPR050464">
    <property type="entry name" value="Zeta_carotene_desat/Oxidored"/>
</dbReference>
<comment type="caution">
    <text evidence="2">The sequence shown here is derived from an EMBL/GenBank/DDBJ whole genome shotgun (WGS) entry which is preliminary data.</text>
</comment>
<dbReference type="Gene3D" id="3.50.50.60">
    <property type="entry name" value="FAD/NAD(P)-binding domain"/>
    <property type="match status" value="1"/>
</dbReference>
<dbReference type="InterPro" id="IPR036188">
    <property type="entry name" value="FAD/NAD-bd_sf"/>
</dbReference>
<keyword evidence="3" id="KW-1185">Reference proteome</keyword>
<dbReference type="GO" id="GO:0016491">
    <property type="term" value="F:oxidoreductase activity"/>
    <property type="evidence" value="ECO:0007669"/>
    <property type="project" value="InterPro"/>
</dbReference>
<sequence>MKGRSGTVLEGKVLTNNGLSCDETPEAYAQRLRSRVWPVVCRWLGGGMRMACLQEFPTQPLLQKELLGQLQATRPSLQLAVGSAWEANFTQLLGHCTAVVWDSSLWREIPCQVPTAHALRLQLGTTAIASVHLPFVDSPGGPRYGDGLKRALHFVQNLAKTAGQLTAAGDFNVNVEDLKAKAEGLAEIAMVPDSAMFKSQRITVDACVKFDSSSTPSGLEASQMVCHEGVWRLSSAEIFGKDGRDAFVSKHVAQSLHDDPRLWRLSDTAVFSLGCWPFTDQLREVGRLLRDAMPQRASKKQKLGNPLLGMSAYASDSNDSSDASPCVTLAERGLKVTVLESRSILGGRARSWIDGVMRDPVHIGPHVVVSEYPNFFKLLERLGTLEKIVWQPWRHFVTWVKGRQEHHIRTLPLPAPASWGPVSVVDPFVSWADKHSTVPAAVHCLSLSEEQLMELDGQSGADFLRGLGVTEGYITHFWGFLSHAILNVPVEEVSATALVRFFRRLVGRSSMEMGFAGCGLGELLTPARAELEKLGSEVRTNCEVTGFLGSDKCEGVILDSGEKILAKMGVISSLPPHTLLPLLPAAWVRHPSFASLEALKPCRYLSVYLWFDRKVSEGKQMWARTYNKDDLNCEFYDFSEIYPGKDSTGKPWKERPSFIGSNVIDSGRLSDMTDDEIVERTLQELRESFPEVSTAKVVHSVVNRVPMAIHRPVVGTEKLRPDQASPVKDFYTSGCWTRTEFPCSMESAARSGYLAADKLLTSQGQESKSAVAYPEIALSARLLGALDVLRPMFLAPFFRGLVWLSGGARQSKL</sequence>
<reference evidence="2" key="1">
    <citation type="submission" date="2023-08" db="EMBL/GenBank/DDBJ databases">
        <authorList>
            <person name="Chen Y."/>
            <person name="Shah S."/>
            <person name="Dougan E. K."/>
            <person name="Thang M."/>
            <person name="Chan C."/>
        </authorList>
    </citation>
    <scope>NUCLEOTIDE SEQUENCE</scope>
</reference>
<dbReference type="PANTHER" id="PTHR42923">
    <property type="entry name" value="PROTOPORPHYRINOGEN OXIDASE"/>
    <property type="match status" value="1"/>
</dbReference>
<evidence type="ECO:0000313" key="2">
    <source>
        <dbReference type="EMBL" id="CAJ1400615.1"/>
    </source>
</evidence>
<accession>A0AA36J6P2</accession>
<protein>
    <recommendedName>
        <fullName evidence="1">Amine oxidase domain-containing protein</fullName>
    </recommendedName>
</protein>
<dbReference type="AlphaFoldDB" id="A0AA36J6P2"/>
<dbReference type="SUPFAM" id="SSF51905">
    <property type="entry name" value="FAD/NAD(P)-binding domain"/>
    <property type="match status" value="1"/>
</dbReference>
<dbReference type="InterPro" id="IPR002937">
    <property type="entry name" value="Amino_oxidase"/>
</dbReference>
<evidence type="ECO:0000313" key="3">
    <source>
        <dbReference type="Proteomes" id="UP001178507"/>
    </source>
</evidence>
<name>A0AA36J6P2_9DINO</name>